<dbReference type="Gene3D" id="3.90.580.10">
    <property type="entry name" value="Zinc finger, CHC2-type domain"/>
    <property type="match status" value="1"/>
</dbReference>
<dbReference type="InterPro" id="IPR037068">
    <property type="entry name" value="DNA_primase_core_N_sf"/>
</dbReference>
<evidence type="ECO:0000256" key="14">
    <source>
        <dbReference type="PIRSR" id="PIRSR002811-1"/>
    </source>
</evidence>
<evidence type="ECO:0000256" key="2">
    <source>
        <dbReference type="ARBA" id="ARBA00022515"/>
    </source>
</evidence>
<dbReference type="NCBIfam" id="TIGR01391">
    <property type="entry name" value="dnaG"/>
    <property type="match status" value="1"/>
</dbReference>
<proteinExistence type="inferred from homology"/>
<evidence type="ECO:0000256" key="3">
    <source>
        <dbReference type="ARBA" id="ARBA00022679"/>
    </source>
</evidence>
<dbReference type="Pfam" id="PF10410">
    <property type="entry name" value="DnaB_bind"/>
    <property type="match status" value="1"/>
</dbReference>
<dbReference type="GO" id="GO:0003677">
    <property type="term" value="F:DNA binding"/>
    <property type="evidence" value="ECO:0007669"/>
    <property type="project" value="UniProtKB-KW"/>
</dbReference>
<dbReference type="Pfam" id="PF08275">
    <property type="entry name" value="DNAG_N"/>
    <property type="match status" value="1"/>
</dbReference>
<evidence type="ECO:0000256" key="6">
    <source>
        <dbReference type="ARBA" id="ARBA00022723"/>
    </source>
</evidence>
<keyword evidence="9" id="KW-0460">Magnesium</keyword>
<keyword evidence="8 12" id="KW-0862">Zinc</keyword>
<keyword evidence="3 12" id="KW-0808">Transferase</keyword>
<evidence type="ECO:0000256" key="5">
    <source>
        <dbReference type="ARBA" id="ARBA00022705"/>
    </source>
</evidence>
<protein>
    <recommendedName>
        <fullName evidence="12 13">DNA primase</fullName>
        <ecNumber evidence="12">2.7.7.101</ecNumber>
    </recommendedName>
</protein>
<dbReference type="InterPro" id="IPR050219">
    <property type="entry name" value="DnaG_primase"/>
</dbReference>
<dbReference type="SUPFAM" id="SSF56731">
    <property type="entry name" value="DNA primase core"/>
    <property type="match status" value="1"/>
</dbReference>
<comment type="function">
    <text evidence="12 13">RNA polymerase that catalyzes the synthesis of short RNA molecules used as primers for DNA polymerase during DNA replication.</text>
</comment>
<evidence type="ECO:0000259" key="15">
    <source>
        <dbReference type="PROSITE" id="PS50880"/>
    </source>
</evidence>
<dbReference type="Pfam" id="PF01807">
    <property type="entry name" value="Zn_ribbon_DnaG"/>
    <property type="match status" value="1"/>
</dbReference>
<dbReference type="SUPFAM" id="SSF57783">
    <property type="entry name" value="Zinc beta-ribbon"/>
    <property type="match status" value="1"/>
</dbReference>
<comment type="caution">
    <text evidence="16">The sequence shown here is derived from an EMBL/GenBank/DDBJ whole genome shotgun (WGS) entry which is preliminary data.</text>
</comment>
<feature type="domain" description="Toprim" evidence="15">
    <location>
        <begin position="283"/>
        <end position="363"/>
    </location>
</feature>
<comment type="similarity">
    <text evidence="12 13">Belongs to the DnaG primase family.</text>
</comment>
<keyword evidence="10 12" id="KW-0238">DNA-binding</keyword>
<dbReference type="InterPro" id="IPR006295">
    <property type="entry name" value="DNA_primase_DnaG"/>
</dbReference>
<keyword evidence="6 12" id="KW-0479">Metal-binding</keyword>
<dbReference type="GO" id="GO:0008270">
    <property type="term" value="F:zinc ion binding"/>
    <property type="evidence" value="ECO:0007669"/>
    <property type="project" value="UniProtKB-UniRule"/>
</dbReference>
<comment type="subunit">
    <text evidence="12">Monomer. Interacts with DnaB.</text>
</comment>
<evidence type="ECO:0000256" key="4">
    <source>
        <dbReference type="ARBA" id="ARBA00022695"/>
    </source>
</evidence>
<dbReference type="Gene3D" id="3.40.1360.10">
    <property type="match status" value="1"/>
</dbReference>
<keyword evidence="4 12" id="KW-0548">Nucleotidyltransferase</keyword>
<comment type="catalytic activity">
    <reaction evidence="12">
        <text>ssDNA + n NTP = ssDNA/pppN(pN)n-1 hybrid + (n-1) diphosphate.</text>
        <dbReference type="EC" id="2.7.7.101"/>
    </reaction>
</comment>
<dbReference type="InterPro" id="IPR002694">
    <property type="entry name" value="Znf_CHC2"/>
</dbReference>
<evidence type="ECO:0000256" key="11">
    <source>
        <dbReference type="ARBA" id="ARBA00023163"/>
    </source>
</evidence>
<keyword evidence="1 12" id="KW-0240">DNA-directed RNA polymerase</keyword>
<keyword evidence="11 12" id="KW-0804">Transcription</keyword>
<dbReference type="HAMAP" id="MF_00974">
    <property type="entry name" value="DNA_primase_DnaG"/>
    <property type="match status" value="1"/>
</dbReference>
<keyword evidence="7 12" id="KW-0863">Zinc-finger</keyword>
<dbReference type="InterPro" id="IPR030846">
    <property type="entry name" value="DnaG_bac"/>
</dbReference>
<evidence type="ECO:0000256" key="9">
    <source>
        <dbReference type="ARBA" id="ARBA00022842"/>
    </source>
</evidence>
<dbReference type="FunFam" id="3.90.580.10:FF:000001">
    <property type="entry name" value="DNA primase"/>
    <property type="match status" value="1"/>
</dbReference>
<dbReference type="GO" id="GO:0003899">
    <property type="term" value="F:DNA-directed RNA polymerase activity"/>
    <property type="evidence" value="ECO:0007669"/>
    <property type="project" value="UniProtKB-UniRule"/>
</dbReference>
<evidence type="ECO:0000313" key="16">
    <source>
        <dbReference type="EMBL" id="PIS07453.1"/>
    </source>
</evidence>
<evidence type="ECO:0000256" key="7">
    <source>
        <dbReference type="ARBA" id="ARBA00022771"/>
    </source>
</evidence>
<dbReference type="SMART" id="SM00493">
    <property type="entry name" value="TOPRIM"/>
    <property type="match status" value="1"/>
</dbReference>
<dbReference type="PANTHER" id="PTHR30313:SF2">
    <property type="entry name" value="DNA PRIMASE"/>
    <property type="match status" value="1"/>
</dbReference>
<dbReference type="GO" id="GO:1990077">
    <property type="term" value="C:primosome complex"/>
    <property type="evidence" value="ECO:0007669"/>
    <property type="project" value="UniProtKB-KW"/>
</dbReference>
<name>A0A2H0W5U0_9BACT</name>
<dbReference type="EMBL" id="PEZW01000023">
    <property type="protein sequence ID" value="PIS07453.1"/>
    <property type="molecule type" value="Genomic_DNA"/>
</dbReference>
<dbReference type="GO" id="GO:0005737">
    <property type="term" value="C:cytoplasm"/>
    <property type="evidence" value="ECO:0007669"/>
    <property type="project" value="TreeGrafter"/>
</dbReference>
<dbReference type="Pfam" id="PF13155">
    <property type="entry name" value="Toprim_2"/>
    <property type="match status" value="1"/>
</dbReference>
<evidence type="ECO:0000256" key="10">
    <source>
        <dbReference type="ARBA" id="ARBA00023125"/>
    </source>
</evidence>
<dbReference type="InterPro" id="IPR013264">
    <property type="entry name" value="DNAG_N"/>
</dbReference>
<evidence type="ECO:0000256" key="1">
    <source>
        <dbReference type="ARBA" id="ARBA00022478"/>
    </source>
</evidence>
<keyword evidence="2 12" id="KW-0639">Primosome</keyword>
<evidence type="ECO:0000256" key="13">
    <source>
        <dbReference type="PIRNR" id="PIRNR002811"/>
    </source>
</evidence>
<feature type="zinc finger region" description="CHC2-type" evidence="12 14">
    <location>
        <begin position="52"/>
        <end position="76"/>
    </location>
</feature>
<dbReference type="GO" id="GO:0000428">
    <property type="term" value="C:DNA-directed RNA polymerase complex"/>
    <property type="evidence" value="ECO:0007669"/>
    <property type="project" value="UniProtKB-KW"/>
</dbReference>
<evidence type="ECO:0000256" key="8">
    <source>
        <dbReference type="ARBA" id="ARBA00022833"/>
    </source>
</evidence>
<accession>A0A2H0W5U0</accession>
<sequence>MINNFVLSYVFAFSGYFMTDQVQEIKDHNDIVEIIGGYLTLKKAGINYKANCPFHSEKTPSFMINPERQSYKCFGCGEGGDVITFVEKMEGLDFYNALKLLAEKAGITLKSNSIQHGASVHSADKKTRLFEINEWAAKVYNKLLTDHPKAEAARKYLDKRGLSADTIKNFNIGYAPDSWDFMLRFLISKKYTEAEAVEAGVAIRSEKGKIYDRFRGRVMFPISNPMGTTVAFTARILEIPGKDTDPSAGGGAKYLNSSESAIYSKGKIIYGLDRAKMAIKDADLAIMVEGNMDVIACHQAGFKNVVATSGTALTLDQLKILIRYASAIAFCFDTDTAGQTAMKRAVRIALANDITTKIITTAPYKDADEAIKADSNNWSKMVKAAKPSLEYWIGQLVAQSEKLDVDAKKKIAKEILPVIKIIASEIEKEYYIKYLSDVLSVSEQSLIDALSKAKTDAEFSRRNSASEPAKTEQKRLSRPEKILGFVWAEPELAKIISAEIIKFPDKYEPLSGQIKAGKIERDKILSELAADLDGLSMLALKDLDSNDSEIIEIELRYLIGRIKSDEHEQTKSDFAHRISRAETAGDKEMVKKLLKEFSDLIK</sequence>
<dbReference type="SMART" id="SM00400">
    <property type="entry name" value="ZnF_CHCC"/>
    <property type="match status" value="1"/>
</dbReference>
<dbReference type="EC" id="2.7.7.101" evidence="12"/>
<gene>
    <name evidence="12" type="primary">dnaG</name>
    <name evidence="16" type="ORF">COT78_03530</name>
</gene>
<keyword evidence="5 12" id="KW-0235">DNA replication</keyword>
<evidence type="ECO:0000313" key="17">
    <source>
        <dbReference type="Proteomes" id="UP000231382"/>
    </source>
</evidence>
<evidence type="ECO:0000256" key="12">
    <source>
        <dbReference type="HAMAP-Rule" id="MF_00974"/>
    </source>
</evidence>
<dbReference type="PROSITE" id="PS50880">
    <property type="entry name" value="TOPRIM"/>
    <property type="match status" value="1"/>
</dbReference>
<dbReference type="InterPro" id="IPR006171">
    <property type="entry name" value="TOPRIM_dom"/>
</dbReference>
<dbReference type="InterPro" id="IPR034151">
    <property type="entry name" value="TOPRIM_DnaG_bac"/>
</dbReference>
<dbReference type="CDD" id="cd03364">
    <property type="entry name" value="TOPRIM_DnaG_primases"/>
    <property type="match status" value="1"/>
</dbReference>
<organism evidence="16 17">
    <name type="scientific">Candidatus Berkelbacteria bacterium CG10_big_fil_rev_8_21_14_0_10_43_13</name>
    <dbReference type="NCBI Taxonomy" id="1974514"/>
    <lineage>
        <taxon>Bacteria</taxon>
        <taxon>Candidatus Berkelbacteria</taxon>
    </lineage>
</organism>
<dbReference type="PIRSF" id="PIRSF002811">
    <property type="entry name" value="DnaG"/>
    <property type="match status" value="1"/>
</dbReference>
<dbReference type="Gene3D" id="3.90.980.10">
    <property type="entry name" value="DNA primase, catalytic core, N-terminal domain"/>
    <property type="match status" value="1"/>
</dbReference>
<dbReference type="GO" id="GO:0006269">
    <property type="term" value="P:DNA replication, synthesis of primer"/>
    <property type="evidence" value="ECO:0007669"/>
    <property type="project" value="UniProtKB-UniRule"/>
</dbReference>
<comment type="domain">
    <text evidence="12">Contains an N-terminal zinc-binding domain, a central core domain that contains the primase activity, and a C-terminal DnaB-binding domain.</text>
</comment>
<dbReference type="AlphaFoldDB" id="A0A2H0W5U0"/>
<comment type="cofactor">
    <cofactor evidence="12 13 14">
        <name>Zn(2+)</name>
        <dbReference type="ChEBI" id="CHEBI:29105"/>
    </cofactor>
    <text evidence="12 13 14">Binds 1 zinc ion per monomer.</text>
</comment>
<dbReference type="InterPro" id="IPR036977">
    <property type="entry name" value="DNA_primase_Znf_CHC2"/>
</dbReference>
<dbReference type="Proteomes" id="UP000231382">
    <property type="component" value="Unassembled WGS sequence"/>
</dbReference>
<reference evidence="17" key="1">
    <citation type="submission" date="2017-09" db="EMBL/GenBank/DDBJ databases">
        <title>Depth-based differentiation of microbial function through sediment-hosted aquifers and enrichment of novel symbionts in the deep terrestrial subsurface.</title>
        <authorList>
            <person name="Probst A.J."/>
            <person name="Ladd B."/>
            <person name="Jarett J.K."/>
            <person name="Geller-Mcgrath D.E."/>
            <person name="Sieber C.M.K."/>
            <person name="Emerson J.B."/>
            <person name="Anantharaman K."/>
            <person name="Thomas B.C."/>
            <person name="Malmstrom R."/>
            <person name="Stieglmeier M."/>
            <person name="Klingl A."/>
            <person name="Woyke T."/>
            <person name="Ryan C.M."/>
            <person name="Banfield J.F."/>
        </authorList>
    </citation>
    <scope>NUCLEOTIDE SEQUENCE [LARGE SCALE GENOMIC DNA]</scope>
</reference>
<dbReference type="InterPro" id="IPR019475">
    <property type="entry name" value="DNA_primase_DnaB-bd"/>
</dbReference>
<dbReference type="PANTHER" id="PTHR30313">
    <property type="entry name" value="DNA PRIMASE"/>
    <property type="match status" value="1"/>
</dbReference>